<dbReference type="Proteomes" id="UP000075714">
    <property type="component" value="Unassembled WGS sequence"/>
</dbReference>
<sequence>MAAYMALHKYGSPHQEPLRDPQLYDTALTREGLRRAAELGPRVAALKPRPQLVLVSPLSRCLQTAVAACWQLRSEGQVPLRAEPLLRERVTLSSEVGRPPGELRSDFPEVEFPSDMPNVWWYTGGQHGADPWVVTREPQDVYEARLATLRRLLAAQPERVVLLVSHWGVLKALTGRELQPAELASVQVELPAA</sequence>
<dbReference type="Gene3D" id="3.40.50.1240">
    <property type="entry name" value="Phosphoglycerate mutase-like"/>
    <property type="match status" value="1"/>
</dbReference>
<evidence type="ECO:0000313" key="3">
    <source>
        <dbReference type="Proteomes" id="UP000075714"/>
    </source>
</evidence>
<accession>A0A150GKP4</accession>
<dbReference type="InterPro" id="IPR050275">
    <property type="entry name" value="PGM_Phosphatase"/>
</dbReference>
<dbReference type="SUPFAM" id="SSF53254">
    <property type="entry name" value="Phosphoglycerate mutase-like"/>
    <property type="match status" value="1"/>
</dbReference>
<dbReference type="AlphaFoldDB" id="A0A150GKP4"/>
<proteinExistence type="inferred from homology"/>
<keyword evidence="3" id="KW-1185">Reference proteome</keyword>
<dbReference type="InterPro" id="IPR013078">
    <property type="entry name" value="His_Pase_superF_clade-1"/>
</dbReference>
<dbReference type="CDD" id="cd07067">
    <property type="entry name" value="HP_PGM_like"/>
    <property type="match status" value="1"/>
</dbReference>
<dbReference type="GO" id="GO:0005737">
    <property type="term" value="C:cytoplasm"/>
    <property type="evidence" value="ECO:0007669"/>
    <property type="project" value="TreeGrafter"/>
</dbReference>
<reference evidence="3" key="1">
    <citation type="journal article" date="2016" name="Nat. Commun.">
        <title>The Gonium pectorale genome demonstrates co-option of cell cycle regulation during the evolution of multicellularity.</title>
        <authorList>
            <person name="Hanschen E.R."/>
            <person name="Marriage T.N."/>
            <person name="Ferris P.J."/>
            <person name="Hamaji T."/>
            <person name="Toyoda A."/>
            <person name="Fujiyama A."/>
            <person name="Neme R."/>
            <person name="Noguchi H."/>
            <person name="Minakuchi Y."/>
            <person name="Suzuki M."/>
            <person name="Kawai-Toyooka H."/>
            <person name="Smith D.R."/>
            <person name="Sparks H."/>
            <person name="Anderson J."/>
            <person name="Bakaric R."/>
            <person name="Luria V."/>
            <person name="Karger A."/>
            <person name="Kirschner M.W."/>
            <person name="Durand P.M."/>
            <person name="Michod R.E."/>
            <person name="Nozaki H."/>
            <person name="Olson B.J."/>
        </authorList>
    </citation>
    <scope>NUCLEOTIDE SEQUENCE [LARGE SCALE GENOMIC DNA]</scope>
    <source>
        <strain evidence="3">NIES-2863</strain>
    </source>
</reference>
<dbReference type="PANTHER" id="PTHR48100">
    <property type="entry name" value="BROAD-SPECIFICITY PHOSPHATASE YOR283W-RELATED"/>
    <property type="match status" value="1"/>
</dbReference>
<evidence type="ECO:0000313" key="2">
    <source>
        <dbReference type="EMBL" id="KXZ49920.1"/>
    </source>
</evidence>
<gene>
    <name evidence="2" type="ORF">GPECTOR_19g371</name>
</gene>
<organism evidence="2 3">
    <name type="scientific">Gonium pectorale</name>
    <name type="common">Green alga</name>
    <dbReference type="NCBI Taxonomy" id="33097"/>
    <lineage>
        <taxon>Eukaryota</taxon>
        <taxon>Viridiplantae</taxon>
        <taxon>Chlorophyta</taxon>
        <taxon>core chlorophytes</taxon>
        <taxon>Chlorophyceae</taxon>
        <taxon>CS clade</taxon>
        <taxon>Chlamydomonadales</taxon>
        <taxon>Volvocaceae</taxon>
        <taxon>Gonium</taxon>
    </lineage>
</organism>
<evidence type="ECO:0000256" key="1">
    <source>
        <dbReference type="ARBA" id="ARBA00038362"/>
    </source>
</evidence>
<dbReference type="InterPro" id="IPR029033">
    <property type="entry name" value="His_PPase_superfam"/>
</dbReference>
<dbReference type="OrthoDB" id="496981at2759"/>
<comment type="similarity">
    <text evidence="1">Belongs to the phosphoglycerate mutase family.</text>
</comment>
<dbReference type="EMBL" id="LSYV01000020">
    <property type="protein sequence ID" value="KXZ49920.1"/>
    <property type="molecule type" value="Genomic_DNA"/>
</dbReference>
<comment type="caution">
    <text evidence="2">The sequence shown here is derived from an EMBL/GenBank/DDBJ whole genome shotgun (WGS) entry which is preliminary data.</text>
</comment>
<protein>
    <submittedName>
        <fullName evidence="2">Uncharacterized protein</fullName>
    </submittedName>
</protein>
<dbReference type="Pfam" id="PF00300">
    <property type="entry name" value="His_Phos_1"/>
    <property type="match status" value="1"/>
</dbReference>
<dbReference type="GO" id="GO:0016791">
    <property type="term" value="F:phosphatase activity"/>
    <property type="evidence" value="ECO:0007669"/>
    <property type="project" value="TreeGrafter"/>
</dbReference>
<dbReference type="PANTHER" id="PTHR48100:SF57">
    <property type="entry name" value="PHOSPHOGLYCERATE MUTASE"/>
    <property type="match status" value="1"/>
</dbReference>
<name>A0A150GKP4_GONPE</name>